<evidence type="ECO:0000256" key="7">
    <source>
        <dbReference type="ARBA" id="ARBA00022741"/>
    </source>
</evidence>
<evidence type="ECO:0000259" key="15">
    <source>
        <dbReference type="PROSITE" id="PS50109"/>
    </source>
</evidence>
<feature type="transmembrane region" description="Helical" evidence="14">
    <location>
        <begin position="36"/>
        <end position="53"/>
    </location>
</feature>
<feature type="domain" description="HPt" evidence="17">
    <location>
        <begin position="756"/>
        <end position="849"/>
    </location>
</feature>
<dbReference type="InterPro" id="IPR003594">
    <property type="entry name" value="HATPase_dom"/>
</dbReference>
<dbReference type="RefSeq" id="WP_378800153.1">
    <property type="nucleotide sequence ID" value="NZ_JBHUER010000010.1"/>
</dbReference>
<feature type="transmembrane region" description="Helical" evidence="14">
    <location>
        <begin position="128"/>
        <end position="150"/>
    </location>
</feature>
<evidence type="ECO:0000259" key="17">
    <source>
        <dbReference type="PROSITE" id="PS50894"/>
    </source>
</evidence>
<keyword evidence="5 13" id="KW-0597">Phosphoprotein</keyword>
<dbReference type="InterPro" id="IPR008207">
    <property type="entry name" value="Sig_transdc_His_kin_Hpt_dom"/>
</dbReference>
<dbReference type="InterPro" id="IPR036097">
    <property type="entry name" value="HisK_dim/P_sf"/>
</dbReference>
<keyword evidence="7" id="KW-0547">Nucleotide-binding</keyword>
<dbReference type="Pfam" id="PF00072">
    <property type="entry name" value="Response_reg"/>
    <property type="match status" value="1"/>
</dbReference>
<dbReference type="CDD" id="cd00082">
    <property type="entry name" value="HisKA"/>
    <property type="match status" value="1"/>
</dbReference>
<evidence type="ECO:0000256" key="5">
    <source>
        <dbReference type="ARBA" id="ARBA00022553"/>
    </source>
</evidence>
<evidence type="ECO:0000256" key="12">
    <source>
        <dbReference type="PROSITE-ProRule" id="PRU00110"/>
    </source>
</evidence>
<evidence type="ECO:0000256" key="6">
    <source>
        <dbReference type="ARBA" id="ARBA00022692"/>
    </source>
</evidence>
<evidence type="ECO:0000313" key="19">
    <source>
        <dbReference type="Proteomes" id="UP001597308"/>
    </source>
</evidence>
<dbReference type="PRINTS" id="PR00344">
    <property type="entry name" value="BCTRLSENSOR"/>
</dbReference>
<dbReference type="InterPro" id="IPR036641">
    <property type="entry name" value="HPT_dom_sf"/>
</dbReference>
<dbReference type="PROSITE" id="PS50109">
    <property type="entry name" value="HIS_KIN"/>
    <property type="match status" value="1"/>
</dbReference>
<evidence type="ECO:0000256" key="10">
    <source>
        <dbReference type="ARBA" id="ARBA00023012"/>
    </source>
</evidence>
<dbReference type="SUPFAM" id="SSF47226">
    <property type="entry name" value="Histidine-containing phosphotransfer domain, HPT domain"/>
    <property type="match status" value="1"/>
</dbReference>
<dbReference type="Pfam" id="PF02518">
    <property type="entry name" value="HATPase_c"/>
    <property type="match status" value="1"/>
</dbReference>
<dbReference type="EC" id="2.7.13.3" evidence="3"/>
<dbReference type="InterPro" id="IPR011006">
    <property type="entry name" value="CheY-like_superfamily"/>
</dbReference>
<sequence length="859" mass="92109">MRPLTTAGSRFRRVSELAAAVRLRLRESPNGEHEMALNRLAAGLLLVSYFTFADPSGEVFLLAATYGAGGVLFFGHLLARPRKAAMRQKLARFFDLGLLSYSMHVGGQTTAVLYPLYLWIVFGNGFRFGIPALRVSAAIAVVGFALAVAFTPYWRENYSLSLGLLLALLVLPAYASTLIRKLSQAKVAAEEASRAKSLFLASMSHELRTPLNSVIGMTELLESTDLDDDQRDMARTARNSGRELLAQIDELLNFSRIEAGRMPVRHVDFDLHAVLAEARGLLTAQARAKGLRLGVHVTPRTPYWLKGEARQIKDILVNLVGNAVKFTETGGVVVAVDAVVATEQRLRLRFEVSDTGIGIAEAARKRIFETFAQADETVINTHGGTGLGLAICKQLVELNGGEIDVESEVGFGSTFWFELDLERGAPLAGLDERPRSPVIAMAVSDARAQALAAAVAAAGWPSEPAVGLREALRLLRARSVEERGPAAIVVDAEGSEVDGQALIEALRAAQSDNGAIALIDPDLGAGLPSLEIRMACASASGASLDPDQLRAMLRVATASAPVVPAARPAPAAIAGLRRLSILVAEDNRTNQKVIRKVLERAGHEVRIADNGELALDALTERSFDLVLMDVNMPVLDGLECTKLYRFASLGKPRIPIVALTADATSDARVRCLDAGMDACLTKPIEPAYLLATIDELAGGGRGAATEAAEGQSETPAAAAEVDDEIVANIANHPRYRATRGAVVDRSALDELEELGGREFVADLIDEFIGDAAAVLSGLRDAVAQRRAGDFREHAHALRSGAANIGARGMYELCLSYRNLDAQTLAATGAEHVQRLEAEFERVRKTLQHERASRTGDTPR</sequence>
<dbReference type="EMBL" id="JBHUER010000010">
    <property type="protein sequence ID" value="MFD1704071.1"/>
    <property type="molecule type" value="Genomic_DNA"/>
</dbReference>
<dbReference type="Proteomes" id="UP001597308">
    <property type="component" value="Unassembled WGS sequence"/>
</dbReference>
<comment type="catalytic activity">
    <reaction evidence="1">
        <text>ATP + protein L-histidine = ADP + protein N-phospho-L-histidine.</text>
        <dbReference type="EC" id="2.7.13.3"/>
    </reaction>
</comment>
<feature type="modified residue" description="Phosphohistidine" evidence="12">
    <location>
        <position position="795"/>
    </location>
</feature>
<comment type="caution">
    <text evidence="18">The sequence shown here is derived from an EMBL/GenBank/DDBJ whole genome shotgun (WGS) entry which is preliminary data.</text>
</comment>
<feature type="transmembrane region" description="Helical" evidence="14">
    <location>
        <begin position="98"/>
        <end position="122"/>
    </location>
</feature>
<keyword evidence="19" id="KW-1185">Reference proteome</keyword>
<evidence type="ECO:0000256" key="3">
    <source>
        <dbReference type="ARBA" id="ARBA00012438"/>
    </source>
</evidence>
<dbReference type="Gene3D" id="1.20.120.160">
    <property type="entry name" value="HPT domain"/>
    <property type="match status" value="1"/>
</dbReference>
<keyword evidence="8" id="KW-0067">ATP-binding</keyword>
<evidence type="ECO:0000256" key="14">
    <source>
        <dbReference type="SAM" id="Phobius"/>
    </source>
</evidence>
<dbReference type="InterPro" id="IPR005467">
    <property type="entry name" value="His_kinase_dom"/>
</dbReference>
<dbReference type="Gene3D" id="3.30.565.10">
    <property type="entry name" value="Histidine kinase-like ATPase, C-terminal domain"/>
    <property type="match status" value="1"/>
</dbReference>
<dbReference type="PROSITE" id="PS50110">
    <property type="entry name" value="RESPONSE_REGULATORY"/>
    <property type="match status" value="1"/>
</dbReference>
<dbReference type="SUPFAM" id="SSF47384">
    <property type="entry name" value="Homodimeric domain of signal transducing histidine kinase"/>
    <property type="match status" value="1"/>
</dbReference>
<feature type="domain" description="Histidine kinase" evidence="15">
    <location>
        <begin position="202"/>
        <end position="423"/>
    </location>
</feature>
<evidence type="ECO:0000256" key="13">
    <source>
        <dbReference type="PROSITE-ProRule" id="PRU00169"/>
    </source>
</evidence>
<proteinExistence type="predicted"/>
<dbReference type="Gene3D" id="3.40.50.2300">
    <property type="match status" value="1"/>
</dbReference>
<keyword evidence="9 14" id="KW-1133">Transmembrane helix</keyword>
<dbReference type="PROSITE" id="PS50894">
    <property type="entry name" value="HPT"/>
    <property type="match status" value="1"/>
</dbReference>
<feature type="modified residue" description="4-aspartylphosphate" evidence="13">
    <location>
        <position position="629"/>
    </location>
</feature>
<evidence type="ECO:0000256" key="4">
    <source>
        <dbReference type="ARBA" id="ARBA00022475"/>
    </source>
</evidence>
<feature type="transmembrane region" description="Helical" evidence="14">
    <location>
        <begin position="59"/>
        <end position="78"/>
    </location>
</feature>
<accession>A0ABW4K998</accession>
<protein>
    <recommendedName>
        <fullName evidence="3">histidine kinase</fullName>
        <ecNumber evidence="3">2.7.13.3</ecNumber>
    </recommendedName>
</protein>
<feature type="domain" description="Response regulatory" evidence="16">
    <location>
        <begin position="580"/>
        <end position="697"/>
    </location>
</feature>
<dbReference type="PANTHER" id="PTHR45339">
    <property type="entry name" value="HYBRID SIGNAL TRANSDUCTION HISTIDINE KINASE J"/>
    <property type="match status" value="1"/>
</dbReference>
<evidence type="ECO:0000256" key="2">
    <source>
        <dbReference type="ARBA" id="ARBA00004651"/>
    </source>
</evidence>
<organism evidence="18 19">
    <name type="scientific">Methylopila henanensis</name>
    <dbReference type="NCBI Taxonomy" id="873516"/>
    <lineage>
        <taxon>Bacteria</taxon>
        <taxon>Pseudomonadati</taxon>
        <taxon>Pseudomonadota</taxon>
        <taxon>Alphaproteobacteria</taxon>
        <taxon>Hyphomicrobiales</taxon>
        <taxon>Methylopilaceae</taxon>
        <taxon>Methylopila</taxon>
    </lineage>
</organism>
<dbReference type="CDD" id="cd17546">
    <property type="entry name" value="REC_hyHK_CKI1_RcsC-like"/>
    <property type="match status" value="1"/>
</dbReference>
<name>A0ABW4K998_9HYPH</name>
<keyword evidence="10" id="KW-0902">Two-component regulatory system</keyword>
<comment type="subcellular location">
    <subcellularLocation>
        <location evidence="2">Cell membrane</location>
        <topology evidence="2">Multi-pass membrane protein</topology>
    </subcellularLocation>
</comment>
<keyword evidence="6 14" id="KW-0812">Transmembrane</keyword>
<dbReference type="InterPro" id="IPR036890">
    <property type="entry name" value="HATPase_C_sf"/>
</dbReference>
<reference evidence="19" key="1">
    <citation type="journal article" date="2019" name="Int. J. Syst. Evol. Microbiol.">
        <title>The Global Catalogue of Microorganisms (GCM) 10K type strain sequencing project: providing services to taxonomists for standard genome sequencing and annotation.</title>
        <authorList>
            <consortium name="The Broad Institute Genomics Platform"/>
            <consortium name="The Broad Institute Genome Sequencing Center for Infectious Disease"/>
            <person name="Wu L."/>
            <person name="Ma J."/>
        </authorList>
    </citation>
    <scope>NUCLEOTIDE SEQUENCE [LARGE SCALE GENOMIC DNA]</scope>
    <source>
        <strain evidence="19">KCTC 23707</strain>
    </source>
</reference>
<evidence type="ECO:0000256" key="1">
    <source>
        <dbReference type="ARBA" id="ARBA00000085"/>
    </source>
</evidence>
<gene>
    <name evidence="18" type="ORF">ACFSCV_13790</name>
</gene>
<dbReference type="Pfam" id="PF01627">
    <property type="entry name" value="Hpt"/>
    <property type="match status" value="1"/>
</dbReference>
<evidence type="ECO:0000256" key="11">
    <source>
        <dbReference type="ARBA" id="ARBA00023136"/>
    </source>
</evidence>
<evidence type="ECO:0000256" key="9">
    <source>
        <dbReference type="ARBA" id="ARBA00022989"/>
    </source>
</evidence>
<keyword evidence="4" id="KW-1003">Cell membrane</keyword>
<dbReference type="SMART" id="SM00448">
    <property type="entry name" value="REC"/>
    <property type="match status" value="1"/>
</dbReference>
<dbReference type="SMART" id="SM00388">
    <property type="entry name" value="HisKA"/>
    <property type="match status" value="1"/>
</dbReference>
<evidence type="ECO:0000313" key="18">
    <source>
        <dbReference type="EMBL" id="MFD1704071.1"/>
    </source>
</evidence>
<evidence type="ECO:0000259" key="16">
    <source>
        <dbReference type="PROSITE" id="PS50110"/>
    </source>
</evidence>
<dbReference type="SUPFAM" id="SSF55874">
    <property type="entry name" value="ATPase domain of HSP90 chaperone/DNA topoisomerase II/histidine kinase"/>
    <property type="match status" value="1"/>
</dbReference>
<dbReference type="InterPro" id="IPR001789">
    <property type="entry name" value="Sig_transdc_resp-reg_receiver"/>
</dbReference>
<evidence type="ECO:0000256" key="8">
    <source>
        <dbReference type="ARBA" id="ARBA00022840"/>
    </source>
</evidence>
<dbReference type="PANTHER" id="PTHR45339:SF1">
    <property type="entry name" value="HYBRID SIGNAL TRANSDUCTION HISTIDINE KINASE J"/>
    <property type="match status" value="1"/>
</dbReference>
<dbReference type="SUPFAM" id="SSF52172">
    <property type="entry name" value="CheY-like"/>
    <property type="match status" value="1"/>
</dbReference>
<dbReference type="CDD" id="cd16922">
    <property type="entry name" value="HATPase_EvgS-ArcB-TorS-like"/>
    <property type="match status" value="1"/>
</dbReference>
<dbReference type="InterPro" id="IPR003661">
    <property type="entry name" value="HisK_dim/P_dom"/>
</dbReference>
<dbReference type="InterPro" id="IPR004358">
    <property type="entry name" value="Sig_transdc_His_kin-like_C"/>
</dbReference>
<dbReference type="SMART" id="SM00387">
    <property type="entry name" value="HATPase_c"/>
    <property type="match status" value="1"/>
</dbReference>
<dbReference type="Gene3D" id="1.10.287.130">
    <property type="match status" value="1"/>
</dbReference>
<feature type="transmembrane region" description="Helical" evidence="14">
    <location>
        <begin position="157"/>
        <end position="175"/>
    </location>
</feature>
<keyword evidence="11 14" id="KW-0472">Membrane</keyword>
<dbReference type="Pfam" id="PF00512">
    <property type="entry name" value="HisKA"/>
    <property type="match status" value="1"/>
</dbReference>